<dbReference type="AlphaFoldDB" id="A0A9P1I8I8"/>
<proteinExistence type="predicted"/>
<name>A0A9P1I8I8_9PELO</name>
<evidence type="ECO:0000313" key="2">
    <source>
        <dbReference type="Proteomes" id="UP001152747"/>
    </source>
</evidence>
<sequence>MKRAACDESEASPKKQKAVFSENVKEFDDFLANLKGSEIKSLKFIDKKSELHIGLENNEQFVFIFSDSIIKLEYNEKNGVFAKSEVGKSEQELISKYFQIIIEKSADFLKNIEICSKDFPFSSTNIKNCKNLENLKISQNGNSFDLIESGFLSQETIFEITGDIWIHGVSLDGNILDLEKMKLKKINCDQVTGRVHNVISNYLNKFKKGKLENVLENVDLKMIVEKEKDSDVDDEEDEDAAYYRYMKGGWREEMRLHDDFDMLLWCHEPIRKPFVTENEMRFGLANETHQIEIDCDGKHFNMCRVEREDF</sequence>
<organism evidence="1 2">
    <name type="scientific">Caenorhabditis angaria</name>
    <dbReference type="NCBI Taxonomy" id="860376"/>
    <lineage>
        <taxon>Eukaryota</taxon>
        <taxon>Metazoa</taxon>
        <taxon>Ecdysozoa</taxon>
        <taxon>Nematoda</taxon>
        <taxon>Chromadorea</taxon>
        <taxon>Rhabditida</taxon>
        <taxon>Rhabditina</taxon>
        <taxon>Rhabditomorpha</taxon>
        <taxon>Rhabditoidea</taxon>
        <taxon>Rhabditidae</taxon>
        <taxon>Peloderinae</taxon>
        <taxon>Caenorhabditis</taxon>
    </lineage>
</organism>
<keyword evidence="2" id="KW-1185">Reference proteome</keyword>
<comment type="caution">
    <text evidence="1">The sequence shown here is derived from an EMBL/GenBank/DDBJ whole genome shotgun (WGS) entry which is preliminary data.</text>
</comment>
<dbReference type="EMBL" id="CANHGI010000001">
    <property type="protein sequence ID" value="CAI5438745.1"/>
    <property type="molecule type" value="Genomic_DNA"/>
</dbReference>
<dbReference type="Proteomes" id="UP001152747">
    <property type="component" value="Unassembled WGS sequence"/>
</dbReference>
<gene>
    <name evidence="1" type="ORF">CAMP_LOCUS1382</name>
</gene>
<protein>
    <submittedName>
        <fullName evidence="1">Uncharacterized protein</fullName>
    </submittedName>
</protein>
<reference evidence="1" key="1">
    <citation type="submission" date="2022-11" db="EMBL/GenBank/DDBJ databases">
        <authorList>
            <person name="Kikuchi T."/>
        </authorList>
    </citation>
    <scope>NUCLEOTIDE SEQUENCE</scope>
    <source>
        <strain evidence="1">PS1010</strain>
    </source>
</reference>
<accession>A0A9P1I8I8</accession>
<evidence type="ECO:0000313" key="1">
    <source>
        <dbReference type="EMBL" id="CAI5438745.1"/>
    </source>
</evidence>